<dbReference type="Proteomes" id="UP000004478">
    <property type="component" value="Unassembled WGS sequence"/>
</dbReference>
<dbReference type="AlphaFoldDB" id="K1KXC0"/>
<sequence length="298" mass="33843">MVLDNSINGTFLHRREFMEYHGDRFEDASLVIYNEDFPVAILPAEKEENSIFSHRGLTYAGWILIDGLGLKDIQGIIKHTKAFYQNQGIERLEIRMVPDFFAKESQKDLKLAVQICGGESVFTAVHHCTSLPYRVTDRGKKWGRKKAIEKGLEIRASSDLKSFWEKILVPNLEKQHGVKPAHSLQEIQYLKSVFPDHIRFFAVFSGDEMLGGALIFSTDTSAHLQYTAALPLGKKQRCLDYLLSHLIEEEFSDKSFFNMGVSHIPETGQTNCGLVKWKESFGGKSKSVNTLKLQISKK</sequence>
<evidence type="ECO:0000313" key="1">
    <source>
        <dbReference type="EMBL" id="EKB48730.1"/>
    </source>
</evidence>
<name>K1KXC0_CECL9</name>
<dbReference type="Gene3D" id="3.40.630.30">
    <property type="match status" value="1"/>
</dbReference>
<protein>
    <recommendedName>
        <fullName evidence="3">BioF2-like acetyltransferase domain-containing protein</fullName>
    </recommendedName>
</protein>
<dbReference type="EMBL" id="AMGM01000044">
    <property type="protein sequence ID" value="EKB48730.1"/>
    <property type="molecule type" value="Genomic_DNA"/>
</dbReference>
<dbReference type="SUPFAM" id="SSF55729">
    <property type="entry name" value="Acyl-CoA N-acyltransferases (Nat)"/>
    <property type="match status" value="1"/>
</dbReference>
<dbReference type="InterPro" id="IPR016181">
    <property type="entry name" value="Acyl_CoA_acyltransferase"/>
</dbReference>
<gene>
    <name evidence="1" type="ORF">B879_02689</name>
</gene>
<proteinExistence type="predicted"/>
<comment type="caution">
    <text evidence="1">The sequence shown here is derived from an EMBL/GenBank/DDBJ whole genome shotgun (WGS) entry which is preliminary data.</text>
</comment>
<keyword evidence="2" id="KW-1185">Reference proteome</keyword>
<reference evidence="1 2" key="1">
    <citation type="journal article" date="2012" name="J. Bacteriol.">
        <title>Draft Genome Sequence of Cecembia lonarensis Strain LW9T, Isolated from Lonar Lake, a Haloalkaline Lake in India.</title>
        <authorList>
            <person name="Shivaji S."/>
            <person name="Ara S."/>
            <person name="Singh A."/>
            <person name="Pinnaka A.K."/>
        </authorList>
    </citation>
    <scope>NUCLEOTIDE SEQUENCE [LARGE SCALE GENOMIC DNA]</scope>
    <source>
        <strain evidence="1 2">LW9</strain>
    </source>
</reference>
<accession>K1KXC0</accession>
<evidence type="ECO:0000313" key="2">
    <source>
        <dbReference type="Proteomes" id="UP000004478"/>
    </source>
</evidence>
<evidence type="ECO:0008006" key="3">
    <source>
        <dbReference type="Google" id="ProtNLM"/>
    </source>
</evidence>
<organism evidence="1 2">
    <name type="scientific">Cecembia lonarensis (strain CCUG 58316 / KCTC 22772 / LW9)</name>
    <dbReference type="NCBI Taxonomy" id="1225176"/>
    <lineage>
        <taxon>Bacteria</taxon>
        <taxon>Pseudomonadati</taxon>
        <taxon>Bacteroidota</taxon>
        <taxon>Cytophagia</taxon>
        <taxon>Cytophagales</taxon>
        <taxon>Cyclobacteriaceae</taxon>
        <taxon>Cecembia</taxon>
    </lineage>
</organism>